<reference evidence="1" key="1">
    <citation type="submission" date="2021-01" db="EMBL/GenBank/DDBJ databases">
        <authorList>
            <person name="Sun Q."/>
        </authorList>
    </citation>
    <scope>NUCLEOTIDE SEQUENCE</scope>
    <source>
        <strain evidence="1">YIM B02566</strain>
    </source>
</reference>
<accession>A0ACC5R611</accession>
<dbReference type="Proteomes" id="UP000616151">
    <property type="component" value="Unassembled WGS sequence"/>
</dbReference>
<evidence type="ECO:0000313" key="2">
    <source>
        <dbReference type="Proteomes" id="UP000616151"/>
    </source>
</evidence>
<name>A0ACC5R611_9HYPH</name>
<comment type="caution">
    <text evidence="1">The sequence shown here is derived from an EMBL/GenBank/DDBJ whole genome shotgun (WGS) entry which is preliminary data.</text>
</comment>
<gene>
    <name evidence="1" type="ORF">JHL16_17115</name>
</gene>
<sequence>MGTNVPAQMLPEARYLTSPRAAMTAVFIGYGVSSGMWAGTIPVVMRNSSVDSLMLGLGITFYGIAYVIVMSSGGTLARFASNRALILTGMPLVALTGALLLIATSPLWFLIALVLFGAAQGLLDLFMNAEASYVEADLKRPIFTRFHASASGSMAVFALIGSLVSADANTAWAAIILCLGIAAAMVFAARRLKPRYSAMARAMPGAPAPLLTPLIILGLAAGLVIAGETAAIMWSAKLLDEQAPDLAAIAGLGTAFFGLCNSTIRAGGDGIRARFGDIPLILGSLLLATTGFVLIGLSDNFLLSAVAFAVTGFGTACVIPAIFAITAKHMQENPARALGIVSLIAGLPRVLAPWFFGWVATTHSTSFAFGLCAVAMAVALGFILLLQMVQKRATAPLPTKAL</sequence>
<organism evidence="1 2">
    <name type="scientific">Taklimakanibacter albus</name>
    <dbReference type="NCBI Taxonomy" id="2800327"/>
    <lineage>
        <taxon>Bacteria</taxon>
        <taxon>Pseudomonadati</taxon>
        <taxon>Pseudomonadota</taxon>
        <taxon>Alphaproteobacteria</taxon>
        <taxon>Hyphomicrobiales</taxon>
        <taxon>Aestuariivirgaceae</taxon>
        <taxon>Taklimakanibacter</taxon>
    </lineage>
</organism>
<protein>
    <submittedName>
        <fullName evidence="1">Uncharacterized protein</fullName>
    </submittedName>
</protein>
<keyword evidence="2" id="KW-1185">Reference proteome</keyword>
<dbReference type="EMBL" id="JAENHL010000007">
    <property type="protein sequence ID" value="MBK1868081.1"/>
    <property type="molecule type" value="Genomic_DNA"/>
</dbReference>
<evidence type="ECO:0000313" key="1">
    <source>
        <dbReference type="EMBL" id="MBK1868081.1"/>
    </source>
</evidence>
<proteinExistence type="predicted"/>